<sequence>MPEISSYRVGSPIYELYLQDKLGQSWLDKEYIDHDYDGNDFEDEIGKTRIYLNTLKDTRNRWEKRNGDLINFLLGLPKDMLDAGR</sequence>
<proteinExistence type="inferred from homology"/>
<evidence type="ECO:0000256" key="2">
    <source>
        <dbReference type="ARBA" id="ARBA00010172"/>
    </source>
</evidence>
<dbReference type="InterPro" id="IPR009396">
    <property type="entry name" value="Pigment_DH"/>
</dbReference>
<evidence type="ECO:0000256" key="3">
    <source>
        <dbReference type="ARBA" id="ARBA00022525"/>
    </source>
</evidence>
<evidence type="ECO:0000313" key="6">
    <source>
        <dbReference type="Proteomes" id="UP000789524"/>
    </source>
</evidence>
<dbReference type="EMBL" id="CAKASE010000083">
    <property type="protein sequence ID" value="CAG9585529.1"/>
    <property type="molecule type" value="Genomic_DNA"/>
</dbReference>
<evidence type="ECO:0000313" key="5">
    <source>
        <dbReference type="EMBL" id="CAG9585529.1"/>
    </source>
</evidence>
<keyword evidence="4" id="KW-0027">Amidation</keyword>
<evidence type="ECO:0000256" key="1">
    <source>
        <dbReference type="ARBA" id="ARBA00004613"/>
    </source>
</evidence>
<comment type="similarity">
    <text evidence="2">Belongs to the arthropod PDH family.</text>
</comment>
<evidence type="ECO:0000256" key="4">
    <source>
        <dbReference type="ARBA" id="ARBA00022815"/>
    </source>
</evidence>
<dbReference type="AlphaFoldDB" id="A0A8J2R7K4"/>
<comment type="caution">
    <text evidence="5">The sequence shown here is derived from an EMBL/GenBank/DDBJ whole genome shotgun (WGS) entry which is preliminary data.</text>
</comment>
<dbReference type="Proteomes" id="UP000789524">
    <property type="component" value="Unassembled WGS sequence"/>
</dbReference>
<dbReference type="OrthoDB" id="8178425at2759"/>
<organism evidence="5 6">
    <name type="scientific">Danaus chrysippus</name>
    <name type="common">African queen</name>
    <dbReference type="NCBI Taxonomy" id="151541"/>
    <lineage>
        <taxon>Eukaryota</taxon>
        <taxon>Metazoa</taxon>
        <taxon>Ecdysozoa</taxon>
        <taxon>Arthropoda</taxon>
        <taxon>Hexapoda</taxon>
        <taxon>Insecta</taxon>
        <taxon>Pterygota</taxon>
        <taxon>Neoptera</taxon>
        <taxon>Endopterygota</taxon>
        <taxon>Lepidoptera</taxon>
        <taxon>Glossata</taxon>
        <taxon>Ditrysia</taxon>
        <taxon>Papilionoidea</taxon>
        <taxon>Nymphalidae</taxon>
        <taxon>Danainae</taxon>
        <taxon>Danaini</taxon>
        <taxon>Danaina</taxon>
        <taxon>Danaus</taxon>
        <taxon>Anosia</taxon>
    </lineage>
</organism>
<keyword evidence="6" id="KW-1185">Reference proteome</keyword>
<gene>
    <name evidence="5" type="ORF">DCHRY22_LOCUS15924</name>
</gene>
<protein>
    <submittedName>
        <fullName evidence="5">(African queen) hypothetical protein</fullName>
    </submittedName>
</protein>
<comment type="subcellular location">
    <subcellularLocation>
        <location evidence="1">Secreted</location>
    </subcellularLocation>
</comment>
<name>A0A8J2R7K4_9NEOP</name>
<dbReference type="GO" id="GO:0005576">
    <property type="term" value="C:extracellular region"/>
    <property type="evidence" value="ECO:0007669"/>
    <property type="project" value="UniProtKB-SubCell"/>
</dbReference>
<keyword evidence="3" id="KW-0964">Secreted</keyword>
<dbReference type="GO" id="GO:0005179">
    <property type="term" value="F:hormone activity"/>
    <property type="evidence" value="ECO:0007669"/>
    <property type="project" value="InterPro"/>
</dbReference>
<dbReference type="GO" id="GO:0009416">
    <property type="term" value="P:response to light stimulus"/>
    <property type="evidence" value="ECO:0007669"/>
    <property type="project" value="InterPro"/>
</dbReference>
<accession>A0A8J2R7K4</accession>
<reference evidence="5" key="1">
    <citation type="submission" date="2021-09" db="EMBL/GenBank/DDBJ databases">
        <authorList>
            <person name="Martin H S."/>
        </authorList>
    </citation>
    <scope>NUCLEOTIDE SEQUENCE</scope>
</reference>
<dbReference type="Pfam" id="PF06324">
    <property type="entry name" value="Pigment_DH"/>
    <property type="match status" value="1"/>
</dbReference>